<evidence type="ECO:0000313" key="2">
    <source>
        <dbReference type="Proteomes" id="UP000194236"/>
    </source>
</evidence>
<organism evidence="1 2">
    <name type="scientific">Euroglyphus maynei</name>
    <name type="common">Mayne's house dust mite</name>
    <dbReference type="NCBI Taxonomy" id="6958"/>
    <lineage>
        <taxon>Eukaryota</taxon>
        <taxon>Metazoa</taxon>
        <taxon>Ecdysozoa</taxon>
        <taxon>Arthropoda</taxon>
        <taxon>Chelicerata</taxon>
        <taxon>Arachnida</taxon>
        <taxon>Acari</taxon>
        <taxon>Acariformes</taxon>
        <taxon>Sarcoptiformes</taxon>
        <taxon>Astigmata</taxon>
        <taxon>Psoroptidia</taxon>
        <taxon>Analgoidea</taxon>
        <taxon>Pyroglyphidae</taxon>
        <taxon>Pyroglyphinae</taxon>
        <taxon>Euroglyphus</taxon>
    </lineage>
</organism>
<sequence>MNCVLLRASHIPILVFVFFGLARGAYLVDFSNMIQHRNNLANVKRDDPERCHPTQPFRCPGNSLICISIQYLCETANFLQSLLANHGPNYLEKLFGKKARDALAPLGGSHQVAVALSESETLDDFASALHLMKSDKEHLRNILIAVESGDLGLLKSMGIRDSELTDLKLFLDKLVQTGFMD</sequence>
<evidence type="ECO:0000313" key="1">
    <source>
        <dbReference type="EMBL" id="OTF74513.1"/>
    </source>
</evidence>
<dbReference type="EMBL" id="MUJZ01046686">
    <property type="protein sequence ID" value="OTF74513.1"/>
    <property type="molecule type" value="Genomic_DNA"/>
</dbReference>
<comment type="caution">
    <text evidence="1">The sequence shown here is derived from an EMBL/GenBank/DDBJ whole genome shotgun (WGS) entry which is preliminary data.</text>
</comment>
<dbReference type="PANTHER" id="PTHR20967">
    <property type="entry name" value="PROHORMONE-4"/>
    <property type="match status" value="1"/>
</dbReference>
<dbReference type="AlphaFoldDB" id="A0A1Y3B3P9"/>
<dbReference type="PANTHER" id="PTHR20967:SF0">
    <property type="entry name" value="PROHORMONE-4"/>
    <property type="match status" value="1"/>
</dbReference>
<proteinExistence type="predicted"/>
<protein>
    <submittedName>
        <fullName evidence="1">KH domain containing protein</fullName>
    </submittedName>
</protein>
<dbReference type="InterPro" id="IPR053103">
    <property type="entry name" value="IDLSRF-like_peptide"/>
</dbReference>
<accession>A0A1Y3B3P9</accession>
<dbReference type="Proteomes" id="UP000194236">
    <property type="component" value="Unassembled WGS sequence"/>
</dbReference>
<dbReference type="OrthoDB" id="6239681at2759"/>
<gene>
    <name evidence="1" type="ORF">BLA29_004438</name>
</gene>
<name>A0A1Y3B3P9_EURMA</name>
<reference evidence="1 2" key="1">
    <citation type="submission" date="2017-03" db="EMBL/GenBank/DDBJ databases">
        <title>Genome Survey of Euroglyphus maynei.</title>
        <authorList>
            <person name="Arlian L.G."/>
            <person name="Morgan M.S."/>
            <person name="Rider S.D."/>
        </authorList>
    </citation>
    <scope>NUCLEOTIDE SEQUENCE [LARGE SCALE GENOMIC DNA]</scope>
    <source>
        <strain evidence="1">Arlian Lab</strain>
        <tissue evidence="1">Whole body</tissue>
    </source>
</reference>
<keyword evidence="2" id="KW-1185">Reference proteome</keyword>